<dbReference type="Proteomes" id="UP000437068">
    <property type="component" value="Unassembled WGS sequence"/>
</dbReference>
<dbReference type="EMBL" id="QXGE01000197">
    <property type="protein sequence ID" value="KAE9320555.1"/>
    <property type="molecule type" value="Genomic_DNA"/>
</dbReference>
<proteinExistence type="predicted"/>
<evidence type="ECO:0000256" key="1">
    <source>
        <dbReference type="SAM" id="MobiDB-lite"/>
    </source>
</evidence>
<dbReference type="EMBL" id="QXGA01000381">
    <property type="protein sequence ID" value="KAE9146875.1"/>
    <property type="molecule type" value="Genomic_DNA"/>
</dbReference>
<organism evidence="3 4">
    <name type="scientific">Phytophthora fragariae</name>
    <dbReference type="NCBI Taxonomy" id="53985"/>
    <lineage>
        <taxon>Eukaryota</taxon>
        <taxon>Sar</taxon>
        <taxon>Stramenopiles</taxon>
        <taxon>Oomycota</taxon>
        <taxon>Peronosporomycetes</taxon>
        <taxon>Peronosporales</taxon>
        <taxon>Peronosporaceae</taxon>
        <taxon>Phytophthora</taxon>
    </lineage>
</organism>
<protein>
    <submittedName>
        <fullName evidence="3">Uncharacterized protein</fullName>
    </submittedName>
</protein>
<dbReference type="AlphaFoldDB" id="A0A6A4E6C0"/>
<feature type="region of interest" description="Disordered" evidence="1">
    <location>
        <begin position="1"/>
        <end position="52"/>
    </location>
</feature>
<evidence type="ECO:0000313" key="5">
    <source>
        <dbReference type="Proteomes" id="UP000440732"/>
    </source>
</evidence>
<gene>
    <name evidence="3" type="ORF">PF001_g5343</name>
    <name evidence="2" type="ORF">PF006_g8393</name>
</gene>
<accession>A0A6A4E6C0</accession>
<comment type="caution">
    <text evidence="3">The sequence shown here is derived from an EMBL/GenBank/DDBJ whole genome shotgun (WGS) entry which is preliminary data.</text>
</comment>
<evidence type="ECO:0000313" key="2">
    <source>
        <dbReference type="EMBL" id="KAE9146875.1"/>
    </source>
</evidence>
<evidence type="ECO:0000313" key="4">
    <source>
        <dbReference type="Proteomes" id="UP000437068"/>
    </source>
</evidence>
<evidence type="ECO:0000313" key="3">
    <source>
        <dbReference type="EMBL" id="KAE9320555.1"/>
    </source>
</evidence>
<dbReference type="Proteomes" id="UP000440732">
    <property type="component" value="Unassembled WGS sequence"/>
</dbReference>
<sequence>MFEVPESSSGKRKATTAAPGNRSATRRRILHDDDDQSSEWSGGGSPPPTTIHIDDDDADVRAVQHQNRVFNDGLGPTPDSVADGILDSGDDARSRAANAFRPTALEQQIHTTIAHPVNKGKNAQCILECAQQARDNRFSTTLPVLRGAYDFGFHTRGLSVMHFERVTRAQTFQSPTTNMTDFSRKNNIQPATTSPTYANLVDALHNRRRFGRSFYNDATVEVTDTATTFVETFGDGNEPDGKTTRILVIWVNMKLCRFRGLVVSDGLSAALSVQSEFSLHDVLLSELLYDQQQARITALTSLLAAKPSVNPGGATRTRDARKHGGVPKSVLHSLPKQGSHTLCMKHLSKVGCSGNGTPGAASPTNVLISSHRRCLQR</sequence>
<reference evidence="4 5" key="1">
    <citation type="submission" date="2018-08" db="EMBL/GenBank/DDBJ databases">
        <title>Genomic investigation of the strawberry pathogen Phytophthora fragariae indicates pathogenicity is determined by transcriptional variation in three key races.</title>
        <authorList>
            <person name="Adams T.M."/>
            <person name="Armitage A.D."/>
            <person name="Sobczyk M.K."/>
            <person name="Bates H.J."/>
            <person name="Dunwell J.M."/>
            <person name="Nellist C.F."/>
            <person name="Harrison R.J."/>
        </authorList>
    </citation>
    <scope>NUCLEOTIDE SEQUENCE [LARGE SCALE GENOMIC DNA]</scope>
    <source>
        <strain evidence="3 4">A4</strain>
        <strain evidence="2 5">NOV-5</strain>
    </source>
</reference>
<name>A0A6A4E6C0_9STRA</name>